<proteinExistence type="predicted"/>
<dbReference type="EMBL" id="SHNP01000003">
    <property type="protein sequence ID" value="MCX2974010.1"/>
    <property type="molecule type" value="Genomic_DNA"/>
</dbReference>
<evidence type="ECO:0000256" key="1">
    <source>
        <dbReference type="SAM" id="MobiDB-lite"/>
    </source>
</evidence>
<protein>
    <submittedName>
        <fullName evidence="2">Uncharacterized protein</fullName>
    </submittedName>
</protein>
<organism evidence="2 3">
    <name type="scientific">Candidatus Seongchinamella marina</name>
    <dbReference type="NCBI Taxonomy" id="2518990"/>
    <lineage>
        <taxon>Bacteria</taxon>
        <taxon>Pseudomonadati</taxon>
        <taxon>Pseudomonadota</taxon>
        <taxon>Gammaproteobacteria</taxon>
        <taxon>Cellvibrionales</taxon>
        <taxon>Halieaceae</taxon>
        <taxon>Seongchinamella</taxon>
    </lineage>
</organism>
<reference evidence="2" key="1">
    <citation type="submission" date="2019-02" db="EMBL/GenBank/DDBJ databases">
        <authorList>
            <person name="Li S.-H."/>
        </authorList>
    </citation>
    <scope>NUCLEOTIDE SEQUENCE</scope>
    <source>
        <strain evidence="2">IMCC8485</strain>
    </source>
</reference>
<dbReference type="Proteomes" id="UP001143307">
    <property type="component" value="Unassembled WGS sequence"/>
</dbReference>
<comment type="caution">
    <text evidence="2">The sequence shown here is derived from an EMBL/GenBank/DDBJ whole genome shotgun (WGS) entry which is preliminary data.</text>
</comment>
<evidence type="ECO:0000313" key="2">
    <source>
        <dbReference type="EMBL" id="MCX2974010.1"/>
    </source>
</evidence>
<keyword evidence="3" id="KW-1185">Reference proteome</keyword>
<gene>
    <name evidence="2" type="ORF">EYC87_10500</name>
</gene>
<dbReference type="RefSeq" id="WP_007229496.1">
    <property type="nucleotide sequence ID" value="NZ_SHNP01000003.1"/>
</dbReference>
<feature type="compositionally biased region" description="Basic and acidic residues" evidence="1">
    <location>
        <begin position="117"/>
        <end position="126"/>
    </location>
</feature>
<accession>A0ABT3SVR0</accession>
<feature type="region of interest" description="Disordered" evidence="1">
    <location>
        <begin position="106"/>
        <end position="126"/>
    </location>
</feature>
<sequence>MKKNKTQFFDEPEDSKAQVNFGRALKHLLVFQLKLGADAFRDLLMSPLSVLVFFLDWIRKPAVEDSLYLRLMVLGRRSDRFINLFDQYQNKGHQTMDQAIETVGRMAADASRNQDQSAEKEIEAKR</sequence>
<evidence type="ECO:0000313" key="3">
    <source>
        <dbReference type="Proteomes" id="UP001143307"/>
    </source>
</evidence>
<name>A0ABT3SVR0_9GAMM</name>